<dbReference type="EMBL" id="CP123587">
    <property type="protein sequence ID" value="WZK91572.1"/>
    <property type="molecule type" value="Genomic_DNA"/>
</dbReference>
<dbReference type="InterPro" id="IPR001920">
    <property type="entry name" value="Asp/Glu_race"/>
</dbReference>
<keyword evidence="1" id="KW-0614">Plasmid</keyword>
<evidence type="ECO:0000313" key="2">
    <source>
        <dbReference type="Proteomes" id="UP001623232"/>
    </source>
</evidence>
<dbReference type="Proteomes" id="UP001623232">
    <property type="component" value="Plasmid unnamed3"/>
</dbReference>
<name>A0ABZ2Y007_9RHOB</name>
<protein>
    <submittedName>
        <fullName evidence="1">Uncharacterized protein</fullName>
    </submittedName>
</protein>
<sequence length="292" mass="32514">MRSAQQGAELTFDIVLGDFGRLASVDYARYLSEEEQSRLTAQGNLDFFDEERRIMFNLCCQIEWYKRDSIANQLKRQGHIDRDILVGIGPDNVADEFLNKGSETVTENIKCAIGKNYRRIRVYTPCNGLSDLTREIVARGVASLAGESYGDQLRSEGECSLPNGILVEFSNVAQKVVRRISRKSPSQTVLVLGTKGVNDIYRKQVNGTGLSVFPLNKNDFKLIDDAIVASIGKSADHLNSIKSDLMERIVSRFRATHPLGPVLEACTDFSFGLGENTLRIFAEEMVNDVYGS</sequence>
<accession>A0ABZ2Y007</accession>
<reference evidence="1 2" key="1">
    <citation type="submission" date="2023-04" db="EMBL/GenBank/DDBJ databases">
        <title>Complete genome sequence of Alisedimentitalea scapharcae.</title>
        <authorList>
            <person name="Rong J.-C."/>
            <person name="Yi M.-L."/>
            <person name="Zhao Q."/>
        </authorList>
    </citation>
    <scope>NUCLEOTIDE SEQUENCE [LARGE SCALE GENOMIC DNA]</scope>
    <source>
        <strain evidence="1 2">KCTC 42119</strain>
        <plasmid evidence="1 2">unnamed3</plasmid>
    </source>
</reference>
<proteinExistence type="predicted"/>
<evidence type="ECO:0000313" key="1">
    <source>
        <dbReference type="EMBL" id="WZK91572.1"/>
    </source>
</evidence>
<gene>
    <name evidence="1" type="ORF">QEZ52_22810</name>
</gene>
<keyword evidence="2" id="KW-1185">Reference proteome</keyword>
<dbReference type="Gene3D" id="3.40.50.1860">
    <property type="match status" value="1"/>
</dbReference>
<geneLocation type="plasmid" evidence="1 2">
    <name>unnamed3</name>
</geneLocation>
<organism evidence="1 2">
    <name type="scientific">Aliisedimentitalea scapharcae</name>
    <dbReference type="NCBI Taxonomy" id="1524259"/>
    <lineage>
        <taxon>Bacteria</taxon>
        <taxon>Pseudomonadati</taxon>
        <taxon>Pseudomonadota</taxon>
        <taxon>Alphaproteobacteria</taxon>
        <taxon>Rhodobacterales</taxon>
        <taxon>Roseobacteraceae</taxon>
        <taxon>Aliisedimentitalea</taxon>
    </lineage>
</organism>